<dbReference type="RefSeq" id="WP_047886190.1">
    <property type="nucleotide sequence ID" value="NZ_CP071326.1"/>
</dbReference>
<dbReference type="GO" id="GO:0005829">
    <property type="term" value="C:cytosol"/>
    <property type="evidence" value="ECO:0007669"/>
    <property type="project" value="TreeGrafter"/>
</dbReference>
<reference evidence="6 7" key="1">
    <citation type="submission" date="2015-05" db="EMBL/GenBank/DDBJ databases">
        <title>Photobacterium galathea sp. nov.</title>
        <authorList>
            <person name="Machado H."/>
            <person name="Gram L."/>
        </authorList>
    </citation>
    <scope>NUCLEOTIDE SEQUENCE [LARGE SCALE GENOMIC DNA]</scope>
    <source>
        <strain evidence="6 7">DSM 22954</strain>
    </source>
</reference>
<dbReference type="EMBL" id="LDOU01000015">
    <property type="protein sequence ID" value="KLV08302.1"/>
    <property type="molecule type" value="Genomic_DNA"/>
</dbReference>
<comment type="caution">
    <text evidence="6">The sequence shown here is derived from an EMBL/GenBank/DDBJ whole genome shotgun (WGS) entry which is preliminary data.</text>
</comment>
<evidence type="ECO:0000256" key="2">
    <source>
        <dbReference type="ARBA" id="ARBA00022801"/>
    </source>
</evidence>
<dbReference type="GO" id="GO:0003676">
    <property type="term" value="F:nucleic acid binding"/>
    <property type="evidence" value="ECO:0007669"/>
    <property type="project" value="InterPro"/>
</dbReference>
<evidence type="ECO:0000313" key="6">
    <source>
        <dbReference type="EMBL" id="KLV08302.1"/>
    </source>
</evidence>
<keyword evidence="1" id="KW-0540">Nuclease</keyword>
<evidence type="ECO:0000256" key="4">
    <source>
        <dbReference type="SAM" id="MobiDB-lite"/>
    </source>
</evidence>
<name>A0A0J1K1I3_9GAMM</name>
<dbReference type="InterPro" id="IPR013520">
    <property type="entry name" value="Ribonucl_H"/>
</dbReference>
<gene>
    <name evidence="6" type="ORF">ABT57_16105</name>
</gene>
<dbReference type="AlphaFoldDB" id="A0A0J1K1I3"/>
<dbReference type="Proteomes" id="UP000035909">
    <property type="component" value="Unassembled WGS sequence"/>
</dbReference>
<evidence type="ECO:0000256" key="3">
    <source>
        <dbReference type="ARBA" id="ARBA00022839"/>
    </source>
</evidence>
<dbReference type="Pfam" id="PF00929">
    <property type="entry name" value="RNase_T"/>
    <property type="match status" value="1"/>
</dbReference>
<dbReference type="STRING" id="320778.ABT57_16105"/>
<dbReference type="GO" id="GO:0008408">
    <property type="term" value="F:3'-5' exonuclease activity"/>
    <property type="evidence" value="ECO:0007669"/>
    <property type="project" value="TreeGrafter"/>
</dbReference>
<dbReference type="PANTHER" id="PTHR30231">
    <property type="entry name" value="DNA POLYMERASE III SUBUNIT EPSILON"/>
    <property type="match status" value="1"/>
</dbReference>
<dbReference type="PATRIC" id="fig|320778.3.peg.3498"/>
<dbReference type="Gene3D" id="3.30.420.10">
    <property type="entry name" value="Ribonuclease H-like superfamily/Ribonuclease H"/>
    <property type="match status" value="1"/>
</dbReference>
<keyword evidence="2" id="KW-0378">Hydrolase</keyword>
<dbReference type="OrthoDB" id="5497329at2"/>
<feature type="region of interest" description="Disordered" evidence="4">
    <location>
        <begin position="1"/>
        <end position="21"/>
    </location>
</feature>
<accession>A0A0J1K1I3</accession>
<protein>
    <recommendedName>
        <fullName evidence="5">Exonuclease domain-containing protein</fullName>
    </recommendedName>
</protein>
<evidence type="ECO:0000256" key="1">
    <source>
        <dbReference type="ARBA" id="ARBA00022722"/>
    </source>
</evidence>
<dbReference type="SMART" id="SM00479">
    <property type="entry name" value="EXOIII"/>
    <property type="match status" value="1"/>
</dbReference>
<evidence type="ECO:0000313" key="7">
    <source>
        <dbReference type="Proteomes" id="UP000035909"/>
    </source>
</evidence>
<dbReference type="CDD" id="cd06127">
    <property type="entry name" value="DEDDh"/>
    <property type="match status" value="1"/>
</dbReference>
<dbReference type="PANTHER" id="PTHR30231:SF4">
    <property type="entry name" value="PROTEIN NEN2"/>
    <property type="match status" value="1"/>
</dbReference>
<dbReference type="InterPro" id="IPR036397">
    <property type="entry name" value="RNaseH_sf"/>
</dbReference>
<evidence type="ECO:0000259" key="5">
    <source>
        <dbReference type="SMART" id="SM00479"/>
    </source>
</evidence>
<keyword evidence="7" id="KW-1185">Reference proteome</keyword>
<sequence>MLRKLKSSLAKKPNPEQHRQSIHIDAHWPEGVNRYLSTPLPDIRSRLEDVSFVALDFETTGVEPGNDQILSIGFVPLTLNEIAVEQSAELFVRHGQFVKAVSAEVNHITPKLLENGVSLDQGMSDLFRAIAGKVVVVHGACIEKGFLEHYFRTRYQSTTLPCVILDTLLIEKLWTYRGKTGGHASFQLSDLRETYKLPAYHGHSAAIDALACAELFLAQYRKIPDLATASLCKLMVH</sequence>
<feature type="domain" description="Exonuclease" evidence="5">
    <location>
        <begin position="51"/>
        <end position="225"/>
    </location>
</feature>
<dbReference type="InterPro" id="IPR012337">
    <property type="entry name" value="RNaseH-like_sf"/>
</dbReference>
<dbReference type="SUPFAM" id="SSF53098">
    <property type="entry name" value="Ribonuclease H-like"/>
    <property type="match status" value="1"/>
</dbReference>
<organism evidence="6 7">
    <name type="scientific">Photobacterium ganghwense</name>
    <dbReference type="NCBI Taxonomy" id="320778"/>
    <lineage>
        <taxon>Bacteria</taxon>
        <taxon>Pseudomonadati</taxon>
        <taxon>Pseudomonadota</taxon>
        <taxon>Gammaproteobacteria</taxon>
        <taxon>Vibrionales</taxon>
        <taxon>Vibrionaceae</taxon>
        <taxon>Photobacterium</taxon>
    </lineage>
</organism>
<keyword evidence="3" id="KW-0269">Exonuclease</keyword>
<proteinExistence type="predicted"/>
<dbReference type="GO" id="GO:0006259">
    <property type="term" value="P:DNA metabolic process"/>
    <property type="evidence" value="ECO:0007669"/>
    <property type="project" value="UniProtKB-ARBA"/>
</dbReference>